<comment type="caution">
    <text evidence="6">The sequence shown here is derived from an EMBL/GenBank/DDBJ whole genome shotgun (WGS) entry which is preliminary data.</text>
</comment>
<feature type="signal peptide" evidence="4">
    <location>
        <begin position="1"/>
        <end position="26"/>
    </location>
</feature>
<dbReference type="RefSeq" id="WP_116226183.1">
    <property type="nucleotide sequence ID" value="NZ_AP018437.1"/>
</dbReference>
<dbReference type="EMBL" id="QUMS01000005">
    <property type="protein sequence ID" value="REG05525.1"/>
    <property type="molecule type" value="Genomic_DNA"/>
</dbReference>
<comment type="subcellular location">
    <subcellularLocation>
        <location evidence="1">Cell envelope</location>
    </subcellularLocation>
</comment>
<dbReference type="PANTHER" id="PTHR46847:SF1">
    <property type="entry name" value="D-ALLOSE-BINDING PERIPLASMIC PROTEIN-RELATED"/>
    <property type="match status" value="1"/>
</dbReference>
<evidence type="ECO:0000313" key="7">
    <source>
        <dbReference type="Proteomes" id="UP000256388"/>
    </source>
</evidence>
<dbReference type="GO" id="GO:0030246">
    <property type="term" value="F:carbohydrate binding"/>
    <property type="evidence" value="ECO:0007669"/>
    <property type="project" value="UniProtKB-ARBA"/>
</dbReference>
<dbReference type="InterPro" id="IPR025997">
    <property type="entry name" value="SBP_2_dom"/>
</dbReference>
<dbReference type="Pfam" id="PF13407">
    <property type="entry name" value="Peripla_BP_4"/>
    <property type="match status" value="1"/>
</dbReference>
<protein>
    <submittedName>
        <fullName evidence="6">Monosaccharide ABC transporter substrate-binding protein (CUT2 family)</fullName>
    </submittedName>
</protein>
<dbReference type="GO" id="GO:0030313">
    <property type="term" value="C:cell envelope"/>
    <property type="evidence" value="ECO:0007669"/>
    <property type="project" value="UniProtKB-SubCell"/>
</dbReference>
<reference evidence="6 7" key="1">
    <citation type="submission" date="2018-08" db="EMBL/GenBank/DDBJ databases">
        <title>Genomic Encyclopedia of Type Strains, Phase IV (KMG-IV): sequencing the most valuable type-strain genomes for metagenomic binning, comparative biology and taxonomic classification.</title>
        <authorList>
            <person name="Goeker M."/>
        </authorList>
    </citation>
    <scope>NUCLEOTIDE SEQUENCE [LARGE SCALE GENOMIC DNA]</scope>
    <source>
        <strain evidence="6 7">DSM 23923</strain>
    </source>
</reference>
<dbReference type="CDD" id="cd20007">
    <property type="entry name" value="PBP1_ABC_sugar_binding-like"/>
    <property type="match status" value="1"/>
</dbReference>
<dbReference type="SUPFAM" id="SSF53822">
    <property type="entry name" value="Periplasmic binding protein-like I"/>
    <property type="match status" value="1"/>
</dbReference>
<name>A0A347ZWV1_9CHLR</name>
<feature type="domain" description="Periplasmic binding protein" evidence="5">
    <location>
        <begin position="65"/>
        <end position="317"/>
    </location>
</feature>
<dbReference type="InterPro" id="IPR028082">
    <property type="entry name" value="Peripla_BP_I"/>
</dbReference>
<organism evidence="6 7">
    <name type="scientific">Pelolinea submarina</name>
    <dbReference type="NCBI Taxonomy" id="913107"/>
    <lineage>
        <taxon>Bacteria</taxon>
        <taxon>Bacillati</taxon>
        <taxon>Chloroflexota</taxon>
        <taxon>Anaerolineae</taxon>
        <taxon>Anaerolineales</taxon>
        <taxon>Anaerolineaceae</taxon>
        <taxon>Pelolinea</taxon>
    </lineage>
</organism>
<evidence type="ECO:0000256" key="4">
    <source>
        <dbReference type="SAM" id="SignalP"/>
    </source>
</evidence>
<keyword evidence="3 4" id="KW-0732">Signal</keyword>
<keyword evidence="7" id="KW-1185">Reference proteome</keyword>
<comment type="similarity">
    <text evidence="2">Belongs to the bacterial solute-binding protein 2 family.</text>
</comment>
<dbReference type="OrthoDB" id="9769193at2"/>
<dbReference type="Proteomes" id="UP000256388">
    <property type="component" value="Unassembled WGS sequence"/>
</dbReference>
<proteinExistence type="inferred from homology"/>
<sequence length="361" mass="38061">MKEKTRLLIVLAVSLLLVLNACSTTAATEAAVEEPAEAAVAAEDEAADTAEAAAAEQEPLLITAVVAEVGIPYFTTMHCGAIAAAEKYNVELNWAGPAEWDFNKQQPFIDGALALEPDGMIIVPTDPDALVTYVQTWMDDGIPVVTADVTLSDPVELMGIESDQYSGGVAAAKALFEITGGEGSYYTVGTTPGSYGAGQRLAGFIDTMKELNPEANILETCYANHDATKSAECVSAAIIGNPDLKGVYVAVSSIAAGAASAIIEQGKAGDIVLMSYDADPQQVQDLKAGIYGTLIAQDPYQMGWLAVETLAKYLRGEITKEEITQHVTVGMAALTQDNIEDPDLLKYQYVGDVNLCPVIVE</sequence>
<evidence type="ECO:0000256" key="3">
    <source>
        <dbReference type="ARBA" id="ARBA00022729"/>
    </source>
</evidence>
<gene>
    <name evidence="6" type="ORF">DFR64_2929</name>
</gene>
<evidence type="ECO:0000256" key="1">
    <source>
        <dbReference type="ARBA" id="ARBA00004196"/>
    </source>
</evidence>
<dbReference type="AlphaFoldDB" id="A0A347ZWV1"/>
<dbReference type="Gene3D" id="3.40.50.2300">
    <property type="match status" value="2"/>
</dbReference>
<evidence type="ECO:0000256" key="2">
    <source>
        <dbReference type="ARBA" id="ARBA00007639"/>
    </source>
</evidence>
<dbReference type="PANTHER" id="PTHR46847">
    <property type="entry name" value="D-ALLOSE-BINDING PERIPLASMIC PROTEIN-RELATED"/>
    <property type="match status" value="1"/>
</dbReference>
<accession>A0A347ZWV1</accession>
<feature type="chain" id="PRO_5030063687" evidence="4">
    <location>
        <begin position="27"/>
        <end position="361"/>
    </location>
</feature>
<evidence type="ECO:0000313" key="6">
    <source>
        <dbReference type="EMBL" id="REG05525.1"/>
    </source>
</evidence>
<evidence type="ECO:0000259" key="5">
    <source>
        <dbReference type="Pfam" id="PF13407"/>
    </source>
</evidence>